<dbReference type="InterPro" id="IPR017896">
    <property type="entry name" value="4Fe4S_Fe-S-bd"/>
</dbReference>
<feature type="coiled-coil region" evidence="4">
    <location>
        <begin position="69"/>
        <end position="96"/>
    </location>
</feature>
<feature type="region of interest" description="Disordered" evidence="5">
    <location>
        <begin position="352"/>
        <end position="386"/>
    </location>
</feature>
<feature type="compositionally biased region" description="Gly residues" evidence="5">
    <location>
        <begin position="497"/>
        <end position="516"/>
    </location>
</feature>
<feature type="region of interest" description="Disordered" evidence="5">
    <location>
        <begin position="321"/>
        <end position="340"/>
    </location>
</feature>
<evidence type="ECO:0000256" key="4">
    <source>
        <dbReference type="SAM" id="Coils"/>
    </source>
</evidence>
<dbReference type="GO" id="GO:0008270">
    <property type="term" value="F:zinc ion binding"/>
    <property type="evidence" value="ECO:0007669"/>
    <property type="project" value="InterPro"/>
</dbReference>
<evidence type="ECO:0000313" key="9">
    <source>
        <dbReference type="Proteomes" id="UP000559256"/>
    </source>
</evidence>
<dbReference type="CDD" id="cd00067">
    <property type="entry name" value="GAL4"/>
    <property type="match status" value="1"/>
</dbReference>
<dbReference type="InterPro" id="IPR036864">
    <property type="entry name" value="Zn2-C6_fun-type_DNA-bd_sf"/>
</dbReference>
<evidence type="ECO:0000313" key="8">
    <source>
        <dbReference type="EMBL" id="KAF5328557.1"/>
    </source>
</evidence>
<dbReference type="CDD" id="cd12148">
    <property type="entry name" value="fungal_TF_MHR"/>
    <property type="match status" value="1"/>
</dbReference>
<dbReference type="SUPFAM" id="SSF57701">
    <property type="entry name" value="Zn2/Cys6 DNA-binding domain"/>
    <property type="match status" value="1"/>
</dbReference>
<dbReference type="InterPro" id="IPR050613">
    <property type="entry name" value="Sec_Metabolite_Reg"/>
</dbReference>
<feature type="compositionally biased region" description="Low complexity" evidence="5">
    <location>
        <begin position="1048"/>
        <end position="1073"/>
    </location>
</feature>
<feature type="region of interest" description="Disordered" evidence="5">
    <location>
        <begin position="973"/>
        <end position="1073"/>
    </location>
</feature>
<feature type="compositionally biased region" description="Gly residues" evidence="5">
    <location>
        <begin position="353"/>
        <end position="373"/>
    </location>
</feature>
<organism evidence="8 9">
    <name type="scientific">Tetrapyrgos nigripes</name>
    <dbReference type="NCBI Taxonomy" id="182062"/>
    <lineage>
        <taxon>Eukaryota</taxon>
        <taxon>Fungi</taxon>
        <taxon>Dikarya</taxon>
        <taxon>Basidiomycota</taxon>
        <taxon>Agaricomycotina</taxon>
        <taxon>Agaricomycetes</taxon>
        <taxon>Agaricomycetidae</taxon>
        <taxon>Agaricales</taxon>
        <taxon>Marasmiineae</taxon>
        <taxon>Marasmiaceae</taxon>
        <taxon>Tetrapyrgos</taxon>
    </lineage>
</organism>
<dbReference type="EMBL" id="JAACJM010000358">
    <property type="protein sequence ID" value="KAF5328557.1"/>
    <property type="molecule type" value="Genomic_DNA"/>
</dbReference>
<keyword evidence="4" id="KW-0175">Coiled coil</keyword>
<dbReference type="Proteomes" id="UP000559256">
    <property type="component" value="Unassembled WGS sequence"/>
</dbReference>
<name>A0A8H5F9K7_9AGAR</name>
<feature type="region of interest" description="Disordered" evidence="5">
    <location>
        <begin position="123"/>
        <end position="207"/>
    </location>
</feature>
<feature type="region of interest" description="Disordered" evidence="5">
    <location>
        <begin position="1140"/>
        <end position="1206"/>
    </location>
</feature>
<keyword evidence="2" id="KW-0479">Metal-binding</keyword>
<dbReference type="GO" id="GO:0005634">
    <property type="term" value="C:nucleus"/>
    <property type="evidence" value="ECO:0007669"/>
    <property type="project" value="UniProtKB-SubCell"/>
</dbReference>
<dbReference type="Pfam" id="PF00172">
    <property type="entry name" value="Zn_clus"/>
    <property type="match status" value="1"/>
</dbReference>
<feature type="compositionally biased region" description="Acidic residues" evidence="5">
    <location>
        <begin position="517"/>
        <end position="554"/>
    </location>
</feature>
<dbReference type="InterPro" id="IPR001138">
    <property type="entry name" value="Zn2Cys6_DnaBD"/>
</dbReference>
<feature type="domain" description="4Fe-4S ferredoxin-type" evidence="7">
    <location>
        <begin position="29"/>
        <end position="61"/>
    </location>
</feature>
<feature type="compositionally biased region" description="Polar residues" evidence="5">
    <location>
        <begin position="123"/>
        <end position="148"/>
    </location>
</feature>
<comment type="subcellular location">
    <subcellularLocation>
        <location evidence="1">Nucleus</location>
    </subcellularLocation>
</comment>
<proteinExistence type="predicted"/>
<feature type="compositionally biased region" description="Low complexity" evidence="5">
    <location>
        <begin position="173"/>
        <end position="207"/>
    </location>
</feature>
<gene>
    <name evidence="8" type="ORF">D9758_018003</name>
</gene>
<dbReference type="GO" id="GO:0003677">
    <property type="term" value="F:DNA binding"/>
    <property type="evidence" value="ECO:0007669"/>
    <property type="project" value="InterPro"/>
</dbReference>
<evidence type="ECO:0000256" key="2">
    <source>
        <dbReference type="ARBA" id="ARBA00022723"/>
    </source>
</evidence>
<feature type="compositionally biased region" description="Low complexity" evidence="5">
    <location>
        <begin position="321"/>
        <end position="336"/>
    </location>
</feature>
<feature type="compositionally biased region" description="Gly residues" evidence="5">
    <location>
        <begin position="581"/>
        <end position="614"/>
    </location>
</feature>
<feature type="compositionally biased region" description="Low complexity" evidence="5">
    <location>
        <begin position="993"/>
        <end position="1010"/>
    </location>
</feature>
<feature type="region of interest" description="Disordered" evidence="5">
    <location>
        <begin position="490"/>
        <end position="614"/>
    </location>
</feature>
<dbReference type="PROSITE" id="PS51379">
    <property type="entry name" value="4FE4S_FER_2"/>
    <property type="match status" value="1"/>
</dbReference>
<reference evidence="8 9" key="1">
    <citation type="journal article" date="2020" name="ISME J.">
        <title>Uncovering the hidden diversity of litter-decomposition mechanisms in mushroom-forming fungi.</title>
        <authorList>
            <person name="Floudas D."/>
            <person name="Bentzer J."/>
            <person name="Ahren D."/>
            <person name="Johansson T."/>
            <person name="Persson P."/>
            <person name="Tunlid A."/>
        </authorList>
    </citation>
    <scope>NUCLEOTIDE SEQUENCE [LARGE SCALE GENOMIC DNA]</scope>
    <source>
        <strain evidence="8 9">CBS 291.85</strain>
    </source>
</reference>
<feature type="compositionally biased region" description="Polar residues" evidence="5">
    <location>
        <begin position="1011"/>
        <end position="1030"/>
    </location>
</feature>
<dbReference type="Pfam" id="PF04082">
    <property type="entry name" value="Fungal_trans"/>
    <property type="match status" value="1"/>
</dbReference>
<keyword evidence="9" id="KW-1185">Reference proteome</keyword>
<evidence type="ECO:0008006" key="10">
    <source>
        <dbReference type="Google" id="ProtNLM"/>
    </source>
</evidence>
<dbReference type="SMART" id="SM00066">
    <property type="entry name" value="GAL4"/>
    <property type="match status" value="1"/>
</dbReference>
<comment type="caution">
    <text evidence="8">The sequence shown here is derived from an EMBL/GenBank/DDBJ whole genome shotgun (WGS) entry which is preliminary data.</text>
</comment>
<dbReference type="OrthoDB" id="424974at2759"/>
<evidence type="ECO:0000256" key="1">
    <source>
        <dbReference type="ARBA" id="ARBA00004123"/>
    </source>
</evidence>
<dbReference type="PANTHER" id="PTHR31001">
    <property type="entry name" value="UNCHARACTERIZED TRANSCRIPTIONAL REGULATORY PROTEIN"/>
    <property type="match status" value="1"/>
</dbReference>
<evidence type="ECO:0000256" key="5">
    <source>
        <dbReference type="SAM" id="MobiDB-lite"/>
    </source>
</evidence>
<accession>A0A8H5F9K7</accession>
<sequence>MKDKEKEKDARVRRKPGRVPTACAECRRLKLKCDKQVPCTKCVSRGCESICPDGSLAAGKNNRLILSGTQELHDRISQLCSRIRELEEALASVQSRVSDEPHPLLKSELLMIKVPLNLTVPHNNANSGVSSSEPHPSHVLNGNANSHPNHNRSDGVRVGNGVPEVPGASASLSVPAITPTTTPSSSSSHAVSSGSSVGVNGPANNSSTKDENFIDAFGTLSIGCNGETSFLGKTARSEYLIRVRFVTFGSFEHANAFVHQLLHLVFLPCLVTTSLLQPQLYPHQRQHQALSKPSHASSSSYDCPRLPKKIIDSRCPNEVSSLSSAASSSSNNSTTTNGGGVNGTGYSYSSGVNGHGGGHGGGRGMDMGMGARIGGQEEDPDDPDSLGAEIWGLLPELSEALRLCDVYLEAGRYMYAALPRNELLDDILAPVYRVDSFSSLSNVHTLGLLFIIFALGALFDQDQQPYSLEAKEYFLLARAAKNYATGVEMRGKKSGVGTSGHGVNGVGGGSVYGNGNGDDEDQEWDEAGGEYEDEVDIDVDVDVDESEREGEGGWESDGSSPHSRRAQHRHRNVNGREGALRRGGGGNGGGGGGGGGGVVRTTGEGGDGGGGGGGGDSWGMSVIGLWTTIHMSQYLEFSDWEALGSQTAWWWVGFSARLAVGLGLHLNSARWEICEEMQKKRALVFWQIFTVDTWLSFNYGRPPSLSRTYIDCPLPEDTDEYVGGNGKEIGFHTWTFQYTFFMHTIIENAFGPTSPPYSLIIDFDRQVRDFPVPQHLRPRCNLDPTEMLMATGGREHVKNIQGLSMQRWMTMSYKEATLLNLHRAYFAQALQDSPDDLASHKYLPSVMATYRSAWRLIQGLKMMWRHIPRLLERYNLAWSQALSAAIVMCILVTRSPHSKMTKSSLAELDTVVELFEDASSTCRSAANILDTLKNLRHKAHEAVDQKQYLSDLASSKLSVDELDRLGGRTHLIAAMSASHSSTSKSTRRRSKAGSHTSSSNSNSTSPISNHESPTSASSPNAGSQPHQVGSSMPFPPPLLETTNLVPAPSHSQPQSQPQFQPQSQTQTQPQSQCQTFQDLFPTETMHPSIARDMQMMDIINDPSLTLSTGPGPWPPFYDLPTGLPGLASMAPPSLPQYASSSVPLLSRNGGNGGRSAGGIHTMSTSPIYSEPSGGRGLFHSEESSPDEPMSDIQFPDPQSQSHSAGRRYSIATTATAVTDISSSNGGGGSSSGMDWSSMNMGMGGMGMMGMNVNVPPEGWPSSVPFVDVPFYDHPSRSPMGFPTGSYSGINPISGAPILDATWQSFVEQLGF</sequence>
<dbReference type="InterPro" id="IPR007219">
    <property type="entry name" value="XnlR_reg_dom"/>
</dbReference>
<protein>
    <recommendedName>
        <fullName evidence="10">Zn(2)-C6 fungal-type domain-containing protein</fullName>
    </recommendedName>
</protein>
<keyword evidence="3" id="KW-0539">Nucleus</keyword>
<dbReference type="GO" id="GO:0006351">
    <property type="term" value="P:DNA-templated transcription"/>
    <property type="evidence" value="ECO:0007669"/>
    <property type="project" value="InterPro"/>
</dbReference>
<dbReference type="PROSITE" id="PS00463">
    <property type="entry name" value="ZN2_CY6_FUNGAL_1"/>
    <property type="match status" value="1"/>
</dbReference>
<evidence type="ECO:0000256" key="3">
    <source>
        <dbReference type="ARBA" id="ARBA00023242"/>
    </source>
</evidence>
<dbReference type="Gene3D" id="4.10.240.10">
    <property type="entry name" value="Zn(2)-C6 fungal-type DNA-binding domain"/>
    <property type="match status" value="1"/>
</dbReference>
<evidence type="ECO:0000259" key="7">
    <source>
        <dbReference type="PROSITE" id="PS51379"/>
    </source>
</evidence>
<evidence type="ECO:0000259" key="6">
    <source>
        <dbReference type="PROSITE" id="PS50048"/>
    </source>
</evidence>
<dbReference type="GO" id="GO:0000981">
    <property type="term" value="F:DNA-binding transcription factor activity, RNA polymerase II-specific"/>
    <property type="evidence" value="ECO:0007669"/>
    <property type="project" value="InterPro"/>
</dbReference>
<feature type="domain" description="Zn(2)-C6 fungal-type" evidence="6">
    <location>
        <begin position="22"/>
        <end position="51"/>
    </location>
</feature>
<dbReference type="SMART" id="SM00906">
    <property type="entry name" value="Fungal_trans"/>
    <property type="match status" value="1"/>
</dbReference>
<dbReference type="PANTHER" id="PTHR31001:SF56">
    <property type="entry name" value="ZN(2)-C6 FUNGAL-TYPE DOMAIN-CONTAINING PROTEIN"/>
    <property type="match status" value="1"/>
</dbReference>
<feature type="compositionally biased region" description="Basic residues" evidence="5">
    <location>
        <begin position="562"/>
        <end position="573"/>
    </location>
</feature>
<dbReference type="PROSITE" id="PS50048">
    <property type="entry name" value="ZN2_CY6_FUNGAL_2"/>
    <property type="match status" value="1"/>
</dbReference>